<dbReference type="AlphaFoldDB" id="A0A7X8MUT2"/>
<evidence type="ECO:0000313" key="2">
    <source>
        <dbReference type="EMBL" id="NLP38728.1"/>
    </source>
</evidence>
<protein>
    <submittedName>
        <fullName evidence="2">Uncharacterized protein</fullName>
    </submittedName>
</protein>
<keyword evidence="1" id="KW-0812">Transmembrane</keyword>
<name>A0A7X8MUT2_9CORY</name>
<keyword evidence="1" id="KW-1133">Transmembrane helix</keyword>
<evidence type="ECO:0000256" key="1">
    <source>
        <dbReference type="SAM" id="Phobius"/>
    </source>
</evidence>
<gene>
    <name evidence="2" type="ORF">GX356_03260</name>
</gene>
<organism evidence="2 3">
    <name type="scientific">Corynebacterium pollutisoli</name>
    <dbReference type="NCBI Taxonomy" id="1610489"/>
    <lineage>
        <taxon>Bacteria</taxon>
        <taxon>Bacillati</taxon>
        <taxon>Actinomycetota</taxon>
        <taxon>Actinomycetes</taxon>
        <taxon>Mycobacteriales</taxon>
        <taxon>Corynebacteriaceae</taxon>
        <taxon>Corynebacterium</taxon>
    </lineage>
</organism>
<evidence type="ECO:0000313" key="3">
    <source>
        <dbReference type="Proteomes" id="UP000568696"/>
    </source>
</evidence>
<sequence>MNRWLLIAVAAAVVFGVVLLYLGELDDSPGLGGIGLILMVGAVILAV</sequence>
<dbReference type="EMBL" id="JAAYSN010000080">
    <property type="protein sequence ID" value="NLP38728.1"/>
    <property type="molecule type" value="Genomic_DNA"/>
</dbReference>
<comment type="caution">
    <text evidence="2">The sequence shown here is derived from an EMBL/GenBank/DDBJ whole genome shotgun (WGS) entry which is preliminary data.</text>
</comment>
<accession>A0A7X8MUT2</accession>
<proteinExistence type="predicted"/>
<reference evidence="2 3" key="1">
    <citation type="journal article" date="2020" name="Biotechnol. Biofuels">
        <title>New insights from the biogas microbiome by comprehensive genome-resolved metagenomics of nearly 1600 species originating from multiple anaerobic digesters.</title>
        <authorList>
            <person name="Campanaro S."/>
            <person name="Treu L."/>
            <person name="Rodriguez-R L.M."/>
            <person name="Kovalovszki A."/>
            <person name="Ziels R.M."/>
            <person name="Maus I."/>
            <person name="Zhu X."/>
            <person name="Kougias P.G."/>
            <person name="Basile A."/>
            <person name="Luo G."/>
            <person name="Schluter A."/>
            <person name="Konstantinidis K.T."/>
            <person name="Angelidaki I."/>
        </authorList>
    </citation>
    <scope>NUCLEOTIDE SEQUENCE [LARGE SCALE GENOMIC DNA]</scope>
    <source>
        <strain evidence="2">AS23ysBPME_344</strain>
    </source>
</reference>
<keyword evidence="1" id="KW-0472">Membrane</keyword>
<dbReference type="Proteomes" id="UP000568696">
    <property type="component" value="Unassembled WGS sequence"/>
</dbReference>
<feature type="transmembrane region" description="Helical" evidence="1">
    <location>
        <begin position="30"/>
        <end position="46"/>
    </location>
</feature>
<feature type="non-terminal residue" evidence="2">
    <location>
        <position position="47"/>
    </location>
</feature>